<dbReference type="AlphaFoldDB" id="A0A1I6HC03"/>
<dbReference type="InterPro" id="IPR016181">
    <property type="entry name" value="Acyl_CoA_acyltransferase"/>
</dbReference>
<gene>
    <name evidence="2" type="ORF">SAMN04490243_2537</name>
</gene>
<reference evidence="2 3" key="1">
    <citation type="submission" date="2016-10" db="EMBL/GenBank/DDBJ databases">
        <authorList>
            <person name="de Groot N.N."/>
        </authorList>
    </citation>
    <scope>NUCLEOTIDE SEQUENCE [LARGE SCALE GENOMIC DNA]</scope>
    <source>
        <strain evidence="2 3">DSM 21019</strain>
    </source>
</reference>
<dbReference type="PROSITE" id="PS51186">
    <property type="entry name" value="GNAT"/>
    <property type="match status" value="1"/>
</dbReference>
<keyword evidence="3" id="KW-1185">Reference proteome</keyword>
<dbReference type="OrthoDB" id="9811523at2"/>
<evidence type="ECO:0000313" key="3">
    <source>
        <dbReference type="Proteomes" id="UP000199534"/>
    </source>
</evidence>
<dbReference type="CDD" id="cd04301">
    <property type="entry name" value="NAT_SF"/>
    <property type="match status" value="1"/>
</dbReference>
<keyword evidence="2" id="KW-0808">Transferase</keyword>
<dbReference type="EMBL" id="FOYQ01000002">
    <property type="protein sequence ID" value="SFR51969.1"/>
    <property type="molecule type" value="Genomic_DNA"/>
</dbReference>
<dbReference type="RefSeq" id="WP_092982923.1">
    <property type="nucleotide sequence ID" value="NZ_FOYQ01000002.1"/>
</dbReference>
<dbReference type="Pfam" id="PF13302">
    <property type="entry name" value="Acetyltransf_3"/>
    <property type="match status" value="1"/>
</dbReference>
<dbReference type="Gene3D" id="3.40.630.30">
    <property type="match status" value="1"/>
</dbReference>
<protein>
    <submittedName>
        <fullName evidence="2">Protein N-acetyltransferase, RimJ/RimL family</fullName>
    </submittedName>
</protein>
<dbReference type="InterPro" id="IPR000182">
    <property type="entry name" value="GNAT_dom"/>
</dbReference>
<evidence type="ECO:0000259" key="1">
    <source>
        <dbReference type="PROSITE" id="PS51186"/>
    </source>
</evidence>
<sequence>MSIQLKSPRLSISPLEFSDLEDVHQLHLLPETDKYNTLGIPESLEQTEQIVTAWVKENETPDDNRTFKIHLRSDAAFIGLIALAMGKPKFRSAEVWLKLHPNHWNQGYATEALKTLIAFGFETLDLHRIEAGCAVDNVGSAQVLLKAGMQQEGTKRSVLPLKSGWSDAHIFAIIREDS</sequence>
<dbReference type="GO" id="GO:0016747">
    <property type="term" value="F:acyltransferase activity, transferring groups other than amino-acyl groups"/>
    <property type="evidence" value="ECO:0007669"/>
    <property type="project" value="InterPro"/>
</dbReference>
<dbReference type="InterPro" id="IPR051531">
    <property type="entry name" value="N-acetyltransferase"/>
</dbReference>
<dbReference type="PANTHER" id="PTHR43792">
    <property type="entry name" value="GNAT FAMILY, PUTATIVE (AFU_ORTHOLOGUE AFUA_3G00765)-RELATED-RELATED"/>
    <property type="match status" value="1"/>
</dbReference>
<evidence type="ECO:0000313" key="2">
    <source>
        <dbReference type="EMBL" id="SFR51969.1"/>
    </source>
</evidence>
<accession>A0A1I6HC03</accession>
<dbReference type="STRING" id="400055.SAMN04490243_2537"/>
<feature type="domain" description="N-acetyltransferase" evidence="1">
    <location>
        <begin position="10"/>
        <end position="177"/>
    </location>
</feature>
<organism evidence="2 3">
    <name type="scientific">Robiginitalea myxolifaciens</name>
    <dbReference type="NCBI Taxonomy" id="400055"/>
    <lineage>
        <taxon>Bacteria</taxon>
        <taxon>Pseudomonadati</taxon>
        <taxon>Bacteroidota</taxon>
        <taxon>Flavobacteriia</taxon>
        <taxon>Flavobacteriales</taxon>
        <taxon>Flavobacteriaceae</taxon>
        <taxon>Robiginitalea</taxon>
    </lineage>
</organism>
<dbReference type="SUPFAM" id="SSF55729">
    <property type="entry name" value="Acyl-CoA N-acyltransferases (Nat)"/>
    <property type="match status" value="1"/>
</dbReference>
<dbReference type="Proteomes" id="UP000199534">
    <property type="component" value="Unassembled WGS sequence"/>
</dbReference>
<name>A0A1I6HC03_9FLAO</name>
<proteinExistence type="predicted"/>